<comment type="caution">
    <text evidence="1">The sequence shown here is derived from an EMBL/GenBank/DDBJ whole genome shotgun (WGS) entry which is preliminary data.</text>
</comment>
<dbReference type="EMBL" id="BOVK01000046">
    <property type="protein sequence ID" value="GIQ70364.1"/>
    <property type="molecule type" value="Genomic_DNA"/>
</dbReference>
<dbReference type="Proteomes" id="UP000677918">
    <property type="component" value="Unassembled WGS sequence"/>
</dbReference>
<proteinExistence type="predicted"/>
<sequence length="150" mass="16638">MKETKQEHLRFLRTYKEAVVGDRLPDAPASDEADHPTLSACIRGHLLLFIVSVHCELCYDALRELYAFVLERPHSNVVILLEGDESAWATLNEQFAGRARVFRKSKAAILRELGTRGVPWGYAVQADGRICASLPCSAPEDFEQLAAALG</sequence>
<evidence type="ECO:0008006" key="3">
    <source>
        <dbReference type="Google" id="ProtNLM"/>
    </source>
</evidence>
<evidence type="ECO:0000313" key="2">
    <source>
        <dbReference type="Proteomes" id="UP000677918"/>
    </source>
</evidence>
<evidence type="ECO:0000313" key="1">
    <source>
        <dbReference type="EMBL" id="GIQ70364.1"/>
    </source>
</evidence>
<accession>A0A8J4H3U6</accession>
<dbReference type="RefSeq" id="WP_213413186.1">
    <property type="nucleotide sequence ID" value="NZ_BOVK01000046.1"/>
</dbReference>
<reference evidence="1" key="1">
    <citation type="submission" date="2021-04" db="EMBL/GenBank/DDBJ databases">
        <title>Draft genome sequence of Xylanibacillus composti strain K13.</title>
        <authorList>
            <person name="Uke A."/>
            <person name="Chhe C."/>
            <person name="Baramee S."/>
            <person name="Kosugi A."/>
        </authorList>
    </citation>
    <scope>NUCLEOTIDE SEQUENCE</scope>
    <source>
        <strain evidence="1">K13</strain>
    </source>
</reference>
<gene>
    <name evidence="1" type="ORF">XYCOK13_31880</name>
</gene>
<name>A0A8J4H3U6_9BACL</name>
<dbReference type="AlphaFoldDB" id="A0A8J4H3U6"/>
<organism evidence="1 2">
    <name type="scientific">Xylanibacillus composti</name>
    <dbReference type="NCBI Taxonomy" id="1572762"/>
    <lineage>
        <taxon>Bacteria</taxon>
        <taxon>Bacillati</taxon>
        <taxon>Bacillota</taxon>
        <taxon>Bacilli</taxon>
        <taxon>Bacillales</taxon>
        <taxon>Paenibacillaceae</taxon>
        <taxon>Xylanibacillus</taxon>
    </lineage>
</organism>
<protein>
    <recommendedName>
        <fullName evidence="3">Thioredoxin domain-containing protein</fullName>
    </recommendedName>
</protein>
<keyword evidence="2" id="KW-1185">Reference proteome</keyword>